<dbReference type="InterPro" id="IPR035965">
    <property type="entry name" value="PAS-like_dom_sf"/>
</dbReference>
<feature type="domain" description="PAS" evidence="7">
    <location>
        <begin position="150"/>
        <end position="195"/>
    </location>
</feature>
<dbReference type="InterPro" id="IPR000700">
    <property type="entry name" value="PAS-assoc_C"/>
</dbReference>
<dbReference type="PROSITE" id="PS50113">
    <property type="entry name" value="PAC"/>
    <property type="match status" value="5"/>
</dbReference>
<dbReference type="InterPro" id="IPR052162">
    <property type="entry name" value="Sensor_kinase/Photoreceptor"/>
</dbReference>
<dbReference type="InterPro" id="IPR036097">
    <property type="entry name" value="HisK_dim/P_sf"/>
</dbReference>
<dbReference type="Pfam" id="PF13426">
    <property type="entry name" value="PAS_9"/>
    <property type="match status" value="1"/>
</dbReference>
<dbReference type="RefSeq" id="WP_006087960.1">
    <property type="nucleotide sequence ID" value="NZ_AOHW01000004.1"/>
</dbReference>
<dbReference type="PANTHER" id="PTHR43304">
    <property type="entry name" value="PHYTOCHROME-LIKE PROTEIN CPH1"/>
    <property type="match status" value="1"/>
</dbReference>
<dbReference type="OrthoDB" id="106630at2157"/>
<dbReference type="PROSITE" id="PS50112">
    <property type="entry name" value="PAS"/>
    <property type="match status" value="6"/>
</dbReference>
<dbReference type="Proteomes" id="UP000011599">
    <property type="component" value="Unassembled WGS sequence"/>
</dbReference>
<dbReference type="eggNOG" id="arCOG02330">
    <property type="taxonomic scope" value="Archaea"/>
</dbReference>
<evidence type="ECO:0000256" key="3">
    <source>
        <dbReference type="ARBA" id="ARBA00022553"/>
    </source>
</evidence>
<dbReference type="GO" id="GO:0000155">
    <property type="term" value="F:phosphorelay sensor kinase activity"/>
    <property type="evidence" value="ECO:0007669"/>
    <property type="project" value="InterPro"/>
</dbReference>
<feature type="domain" description="PAS" evidence="7">
    <location>
        <begin position="413"/>
        <end position="455"/>
    </location>
</feature>
<comment type="catalytic activity">
    <reaction evidence="1">
        <text>ATP + protein L-histidine = ADP + protein N-phospho-L-histidine.</text>
        <dbReference type="EC" id="2.7.13.3"/>
    </reaction>
</comment>
<name>L9W9Z8_9EURY</name>
<feature type="domain" description="PAS" evidence="7">
    <location>
        <begin position="285"/>
        <end position="341"/>
    </location>
</feature>
<dbReference type="FunFam" id="3.30.565.10:FF:000006">
    <property type="entry name" value="Sensor histidine kinase WalK"/>
    <property type="match status" value="1"/>
</dbReference>
<sequence length="1143" mass="129481">MSNRADATGLTFWGDVDDDVALQRYRTLVDTIDDSVYQLDADGHFVAVNETIVDTTGYSRDELIGEHVSLVVDEADVERINGEIRAQLEGGEELTPFELSIHTANGSRIPCELRINVLLDDGEFAGTIGVARDISDRKRQRETLESAQASYDSITSVVDEADIGVFILDESFDVMWVDQSIEEYLGLDRESIIGRDKRTVIEESVAEKFADPHAFARNVLATYDDNSYVERFECRVTADPATGREERWLEHRSKPIRSGQYAGGRVELYYDITDRKRSEGALKESEERFRSLVNAVEEYAIFRLDSDGCVASWNEGARQIKGYERGEILGSHVSTFYTDDDCRTNVPAETLERARSAGSIETEGWRVRKDGSRFWANVTITSVVDDTGTHRGYVKVTRDMTDQREREQQLQRERDLIDRVFETSPVGIVAFDEDGAVTRVNERYLDILGLSESGLETYTKAGGTICDANGEPVSQAGHPFTRALRTGEPVFDRVLQLETPGADDRRWFVTNAAPILDDDGTVNRVVATAEDVTALKERERELESELEAILSRITDAFYALDDDWTFTYVNDRAAELIDVEDRGLHGRNLWEVFEWAADSKLREEYEQAMATQEPTSFELYYPAPLETWFEIHAYPSETGLSVYFRDITDRKERERKLTESERRYRTLVEYFPNGIVTLFDHDRRYTLAAGRGFDRVPVEPSDLEGSHFRDAWNEAAADALEPIFEAVLEEGEERSIELTYAGREWVVRAVPITDERGDVFAGMTMAQDVTERNQRERALREERNLVERIVDTSPVGIVTLDGNGDFDRVNRRAREILGYPEGEFEDAVADLEGLDPVEPDGDPLSTTAIPPYRVFREGETIHDFEMGVRRADGQRIWVSVSGTPLYDDGEITGAVITFADISERKEYQRRLEASNERLEQFAYAASHDLQEPLRMVSSYLQLIERRYADEFDEEGEEFLAYAVDGADRMRDMIEGLLEYSRVETKGDPLEPIDLEDVIDDVLGNLRLQIEETDAEISVGDLPRVSGDGDQLRQVFQNLLSNAIEYSGDEPPMIDIDAERAGSRWRIDIEDEGIGIDPDETERIFEVFQRLHSREEHPGTGIGLALCQRIAERHGGEIRVDSDPGEGSTFSVVLPAADEQGRRQ</sequence>
<dbReference type="PATRIC" id="fig|1114856.3.peg.304"/>
<dbReference type="SUPFAM" id="SSF47384">
    <property type="entry name" value="Homodimeric domain of signal transducing histidine kinase"/>
    <property type="match status" value="1"/>
</dbReference>
<dbReference type="Pfam" id="PF00989">
    <property type="entry name" value="PAS"/>
    <property type="match status" value="1"/>
</dbReference>
<dbReference type="Pfam" id="PF00512">
    <property type="entry name" value="HisKA"/>
    <property type="match status" value="1"/>
</dbReference>
<dbReference type="CDD" id="cd00082">
    <property type="entry name" value="HisKA"/>
    <property type="match status" value="1"/>
</dbReference>
<dbReference type="InterPro" id="IPR001610">
    <property type="entry name" value="PAC"/>
</dbReference>
<dbReference type="PROSITE" id="PS50109">
    <property type="entry name" value="HIS_KIN"/>
    <property type="match status" value="1"/>
</dbReference>
<dbReference type="AlphaFoldDB" id="L9W9Z8"/>
<dbReference type="PANTHER" id="PTHR43304:SF1">
    <property type="entry name" value="PAC DOMAIN-CONTAINING PROTEIN"/>
    <property type="match status" value="1"/>
</dbReference>
<evidence type="ECO:0000259" key="8">
    <source>
        <dbReference type="PROSITE" id="PS50113"/>
    </source>
</evidence>
<evidence type="ECO:0000256" key="5">
    <source>
        <dbReference type="ARBA" id="ARBA00022777"/>
    </source>
</evidence>
<evidence type="ECO:0000259" key="7">
    <source>
        <dbReference type="PROSITE" id="PS50112"/>
    </source>
</evidence>
<accession>L9W9Z8</accession>
<dbReference type="NCBIfam" id="TIGR00229">
    <property type="entry name" value="sensory_box"/>
    <property type="match status" value="6"/>
</dbReference>
<dbReference type="InterPro" id="IPR013767">
    <property type="entry name" value="PAS_fold"/>
</dbReference>
<dbReference type="SMART" id="SM00091">
    <property type="entry name" value="PAS"/>
    <property type="match status" value="7"/>
</dbReference>
<dbReference type="Pfam" id="PF08448">
    <property type="entry name" value="PAS_4"/>
    <property type="match status" value="5"/>
</dbReference>
<dbReference type="SMART" id="SM00086">
    <property type="entry name" value="PAC"/>
    <property type="match status" value="4"/>
</dbReference>
<organism evidence="9 10">
    <name type="scientific">Natronorubrum tibetense GA33</name>
    <dbReference type="NCBI Taxonomy" id="1114856"/>
    <lineage>
        <taxon>Archaea</taxon>
        <taxon>Methanobacteriati</taxon>
        <taxon>Methanobacteriota</taxon>
        <taxon>Stenosarchaea group</taxon>
        <taxon>Halobacteria</taxon>
        <taxon>Halobacteriales</taxon>
        <taxon>Natrialbaceae</taxon>
        <taxon>Natronorubrum</taxon>
    </lineage>
</organism>
<evidence type="ECO:0000313" key="9">
    <source>
        <dbReference type="EMBL" id="ELY46197.1"/>
    </source>
</evidence>
<dbReference type="SUPFAM" id="SSF55785">
    <property type="entry name" value="PYP-like sensor domain (PAS domain)"/>
    <property type="match status" value="7"/>
</dbReference>
<keyword evidence="10" id="KW-1185">Reference proteome</keyword>
<feature type="domain" description="Histidine kinase" evidence="6">
    <location>
        <begin position="924"/>
        <end position="1137"/>
    </location>
</feature>
<dbReference type="InterPro" id="IPR005467">
    <property type="entry name" value="His_kinase_dom"/>
</dbReference>
<proteinExistence type="predicted"/>
<dbReference type="eggNOG" id="arCOG02329">
    <property type="taxonomic scope" value="Archaea"/>
</dbReference>
<dbReference type="SUPFAM" id="SSF55874">
    <property type="entry name" value="ATPase domain of HSP90 chaperone/DNA topoisomerase II/histidine kinase"/>
    <property type="match status" value="1"/>
</dbReference>
<dbReference type="InterPro" id="IPR013656">
    <property type="entry name" value="PAS_4"/>
</dbReference>
<feature type="domain" description="PAC" evidence="8">
    <location>
        <begin position="862"/>
        <end position="913"/>
    </location>
</feature>
<feature type="domain" description="PAS" evidence="7">
    <location>
        <begin position="782"/>
        <end position="824"/>
    </location>
</feature>
<dbReference type="GO" id="GO:0006355">
    <property type="term" value="P:regulation of DNA-templated transcription"/>
    <property type="evidence" value="ECO:0007669"/>
    <property type="project" value="InterPro"/>
</dbReference>
<gene>
    <name evidence="9" type="ORF">C496_01481</name>
</gene>
<dbReference type="SMART" id="SM00388">
    <property type="entry name" value="HisKA"/>
    <property type="match status" value="1"/>
</dbReference>
<dbReference type="Gene3D" id="1.10.287.130">
    <property type="match status" value="1"/>
</dbReference>
<reference evidence="9 10" key="1">
    <citation type="journal article" date="2014" name="PLoS Genet.">
        <title>Phylogenetically driven sequencing of extremely halophilic archaea reveals strategies for static and dynamic osmo-response.</title>
        <authorList>
            <person name="Becker E.A."/>
            <person name="Seitzer P.M."/>
            <person name="Tritt A."/>
            <person name="Larsen D."/>
            <person name="Krusor M."/>
            <person name="Yao A.I."/>
            <person name="Wu D."/>
            <person name="Madern D."/>
            <person name="Eisen J.A."/>
            <person name="Darling A.E."/>
            <person name="Facciotti M.T."/>
        </authorList>
    </citation>
    <scope>NUCLEOTIDE SEQUENCE [LARGE SCALE GENOMIC DNA]</scope>
    <source>
        <strain evidence="9 10">GA33</strain>
    </source>
</reference>
<dbReference type="Gene3D" id="3.30.450.20">
    <property type="entry name" value="PAS domain"/>
    <property type="match status" value="7"/>
</dbReference>
<dbReference type="eggNOG" id="arCOG07605">
    <property type="taxonomic scope" value="Archaea"/>
</dbReference>
<evidence type="ECO:0000256" key="4">
    <source>
        <dbReference type="ARBA" id="ARBA00022679"/>
    </source>
</evidence>
<dbReference type="eggNOG" id="arCOG02352">
    <property type="taxonomic scope" value="Archaea"/>
</dbReference>
<keyword evidence="3" id="KW-0597">Phosphoprotein</keyword>
<evidence type="ECO:0000256" key="2">
    <source>
        <dbReference type="ARBA" id="ARBA00012438"/>
    </source>
</evidence>
<dbReference type="InterPro" id="IPR003661">
    <property type="entry name" value="HisK_dim/P_dom"/>
</dbReference>
<feature type="domain" description="PAS" evidence="7">
    <location>
        <begin position="542"/>
        <end position="612"/>
    </location>
</feature>
<feature type="domain" description="PAC" evidence="8">
    <location>
        <begin position="729"/>
        <end position="781"/>
    </location>
</feature>
<keyword evidence="4" id="KW-0808">Transferase</keyword>
<dbReference type="CDD" id="cd00130">
    <property type="entry name" value="PAS"/>
    <property type="match status" value="5"/>
</dbReference>
<feature type="domain" description="PAC" evidence="8">
    <location>
        <begin position="491"/>
        <end position="544"/>
    </location>
</feature>
<evidence type="ECO:0000313" key="10">
    <source>
        <dbReference type="Proteomes" id="UP000011599"/>
    </source>
</evidence>
<feature type="domain" description="PAS" evidence="7">
    <location>
        <begin position="21"/>
        <end position="91"/>
    </location>
</feature>
<dbReference type="InterPro" id="IPR004358">
    <property type="entry name" value="Sig_transdc_His_kin-like_C"/>
</dbReference>
<feature type="domain" description="PAC" evidence="8">
    <location>
        <begin position="360"/>
        <end position="412"/>
    </location>
</feature>
<dbReference type="InterPro" id="IPR036890">
    <property type="entry name" value="HATPase_C_sf"/>
</dbReference>
<dbReference type="SMART" id="SM00387">
    <property type="entry name" value="HATPase_c"/>
    <property type="match status" value="1"/>
</dbReference>
<evidence type="ECO:0000259" key="6">
    <source>
        <dbReference type="PROSITE" id="PS50109"/>
    </source>
</evidence>
<dbReference type="InterPro" id="IPR003594">
    <property type="entry name" value="HATPase_dom"/>
</dbReference>
<keyword evidence="5" id="KW-0418">Kinase</keyword>
<dbReference type="STRING" id="1114856.GCA_000383975_03929"/>
<dbReference type="Gene3D" id="3.30.565.10">
    <property type="entry name" value="Histidine kinase-like ATPase, C-terminal domain"/>
    <property type="match status" value="1"/>
</dbReference>
<comment type="caution">
    <text evidence="9">The sequence shown here is derived from an EMBL/GenBank/DDBJ whole genome shotgun (WGS) entry which is preliminary data.</text>
</comment>
<evidence type="ECO:0000256" key="1">
    <source>
        <dbReference type="ARBA" id="ARBA00000085"/>
    </source>
</evidence>
<dbReference type="EMBL" id="AOHW01000004">
    <property type="protein sequence ID" value="ELY46197.1"/>
    <property type="molecule type" value="Genomic_DNA"/>
</dbReference>
<dbReference type="PRINTS" id="PR00344">
    <property type="entry name" value="BCTRLSENSOR"/>
</dbReference>
<dbReference type="Pfam" id="PF02518">
    <property type="entry name" value="HATPase_c"/>
    <property type="match status" value="1"/>
</dbReference>
<protein>
    <recommendedName>
        <fullName evidence="2">histidine kinase</fullName>
        <ecNumber evidence="2">2.7.13.3</ecNumber>
    </recommendedName>
</protein>
<feature type="domain" description="PAC" evidence="8">
    <location>
        <begin position="95"/>
        <end position="146"/>
    </location>
</feature>
<dbReference type="InterPro" id="IPR000014">
    <property type="entry name" value="PAS"/>
</dbReference>
<dbReference type="EC" id="2.7.13.3" evidence="2"/>